<dbReference type="PANTHER" id="PTHR13948:SF37">
    <property type="entry name" value="RNA-BINDING PROTEIN 6 ISOFORM X1"/>
    <property type="match status" value="1"/>
</dbReference>
<dbReference type="PROSITE" id="PS50102">
    <property type="entry name" value="RRM"/>
    <property type="match status" value="1"/>
</dbReference>
<evidence type="ECO:0000256" key="5">
    <source>
        <dbReference type="SAM" id="MobiDB-lite"/>
    </source>
</evidence>
<feature type="compositionally biased region" description="Polar residues" evidence="5">
    <location>
        <begin position="963"/>
        <end position="983"/>
    </location>
</feature>
<dbReference type="InterPro" id="IPR013087">
    <property type="entry name" value="Znf_C2H2_type"/>
</dbReference>
<feature type="region of interest" description="Disordered" evidence="5">
    <location>
        <begin position="1170"/>
        <end position="1255"/>
    </location>
</feature>
<feature type="compositionally biased region" description="Basic and acidic residues" evidence="5">
    <location>
        <begin position="311"/>
        <end position="330"/>
    </location>
</feature>
<feature type="domain" description="C2H2-type" evidence="7">
    <location>
        <begin position="1135"/>
        <end position="1165"/>
    </location>
</feature>
<feature type="region of interest" description="Disordered" evidence="5">
    <location>
        <begin position="1077"/>
        <end position="1126"/>
    </location>
</feature>
<dbReference type="Proteomes" id="UP001369086">
    <property type="component" value="Unassembled WGS sequence"/>
</dbReference>
<dbReference type="Pfam" id="PF17780">
    <property type="entry name" value="OCRE"/>
    <property type="match status" value="1"/>
</dbReference>
<feature type="compositionally biased region" description="Basic and acidic residues" evidence="5">
    <location>
        <begin position="434"/>
        <end position="446"/>
    </location>
</feature>
<feature type="compositionally biased region" description="Low complexity" evidence="5">
    <location>
        <begin position="7"/>
        <end position="16"/>
    </location>
</feature>
<dbReference type="Gene3D" id="3.30.70.330">
    <property type="match status" value="2"/>
</dbReference>
<dbReference type="InterPro" id="IPR041591">
    <property type="entry name" value="OCRE"/>
</dbReference>
<dbReference type="EMBL" id="JAHFZB010000016">
    <property type="protein sequence ID" value="KAK6480622.1"/>
    <property type="molecule type" value="Genomic_DNA"/>
</dbReference>
<keyword evidence="9" id="KW-1185">Reference proteome</keyword>
<dbReference type="InterPro" id="IPR000504">
    <property type="entry name" value="RRM_dom"/>
</dbReference>
<protein>
    <submittedName>
        <fullName evidence="8">RNA-binding protein 5-like isoform X1</fullName>
    </submittedName>
</protein>
<sequence>MWGGPRFGPRGTPFRGNLQGPRFAPPWREETHDGPEGPFPKFGGRAVIHPSMNPQMGFRPMDRPPLDIRGRDGHPPDMRGRDLEPIDIRGRDAHFRDFRARDTLPMDNRGRFDLPVEMRERDALQDFRGRGGHDLGIRGRDGDAVGLRGFGDPLIDVRKRERLPMDIRGRDGLPVDTRRRLPLDILGCERRSLNMREREESNMDLRERFRHPMGVEDIDGLSMDLEARDGASMAFGRRGMPPVAIRGRYGSDMDFRSRARPSIDLRGGAESLVHFMGNDGVPPDVRGRDVLSSDFGGWKGPSPKFRGGEGSNKRDFRERGEPPFRSREEPQQDNWRSAGFGESDDFPVDMHQKDIGALESKERERLPLARESLDFRVRERIPGDFPESSEFRGRESNPVEDSFGFQTQGREPLDSQDWKRNSSLDPLSFGGREATLHRSRTGEDLQGRPGDQNEGASFRDGHLYNKDTDSLPGGNHSALDEHESEAPLVAFPESEEPSAGPQEEKAAELTVDFPGKKDIDYKDQDYRDSDYRVTSGQTFDYGHGNLSLEEPPKKPEQPPAPSSSDFSFQDQDYRSGSIKEKVSSIISVKGICKNATAEQILSAFTYTNGIRPQGMKIKDIVPGYSYDTAFVEFLNLEDAVRFMESNQRTLKIGGRAVSMQYTQPDWNSKDSSTSLSEQGAPQESQPTSVSAPTWTSTQLDPVFQESKTMIIKHLWPTTTVEHVLKALDPFAYLDERNVRLMKRKPGVGTKCLCFVDMDSHQEVTRLVDILRNLSVPFMINGSRVHVEIARPLKNHSFKKDFEKASVPSNLGHHDPNKQGQQPHSLAEEIWTSATVQEDAAMLETQVPSEALYVGQPVSYTGTPAAEQLSSEAVDTHQPIPADPNISDTATTVAQDSALLADDAATYSCTVPDVSSYLYDSTSGFYYDPQTTLYYDPNSRYYYNAQTQQYLYWDNARSNYFPVPNSTAEGQPPASSSIVTTVPSAEQKEEETTAKPDKKEKEKDDKPRGLTAHKIAKDMERWAKIQNRQKESIRVASPVLQLRGSSEEKKTSKAADAAFAIFEKKGLAGEDLFKKPFAPTKKEKDEAGTKQQVGSLGVLVAEYGGDSDEEEDKQEEPREERSRPVGVDKLTDWKKMACLLCRRQFPNKDALIRHQKLSELHKQNMEIHQKIKRSERELEALERQEREVNVNMSSKGGPNSPESKRRKYQSSVPKHPEAVEKRSRMGFKEEPDMTEPVEKKRKGSGRATPGDLQMTAKSYREAVRKAMFARYKELE</sequence>
<dbReference type="PROSITE" id="PS50157">
    <property type="entry name" value="ZINC_FINGER_C2H2_2"/>
    <property type="match status" value="1"/>
</dbReference>
<feature type="domain" description="RRM" evidence="6">
    <location>
        <begin position="584"/>
        <end position="664"/>
    </location>
</feature>
<feature type="compositionally biased region" description="Basic and acidic residues" evidence="5">
    <location>
        <begin position="1213"/>
        <end position="1230"/>
    </location>
</feature>
<evidence type="ECO:0000256" key="3">
    <source>
        <dbReference type="PROSITE-ProRule" id="PRU00042"/>
    </source>
</evidence>
<evidence type="ECO:0000313" key="8">
    <source>
        <dbReference type="EMBL" id="KAK6480622.1"/>
    </source>
</evidence>
<feature type="region of interest" description="Disordered" evidence="5">
    <location>
        <begin position="381"/>
        <end position="573"/>
    </location>
</feature>
<feature type="compositionally biased region" description="Acidic residues" evidence="5">
    <location>
        <begin position="1104"/>
        <end position="1113"/>
    </location>
</feature>
<feature type="compositionally biased region" description="Polar residues" evidence="5">
    <location>
        <begin position="1189"/>
        <end position="1200"/>
    </location>
</feature>
<gene>
    <name evidence="8" type="ORF">HHUSO_G18390</name>
</gene>
<comment type="caution">
    <text evidence="8">The sequence shown here is derived from an EMBL/GenBank/DDBJ whole genome shotgun (WGS) entry which is preliminary data.</text>
</comment>
<evidence type="ECO:0000259" key="7">
    <source>
        <dbReference type="PROSITE" id="PS50157"/>
    </source>
</evidence>
<feature type="compositionally biased region" description="Basic and acidic residues" evidence="5">
    <location>
        <begin position="1170"/>
        <end position="1187"/>
    </location>
</feature>
<dbReference type="SUPFAM" id="SSF54928">
    <property type="entry name" value="RNA-binding domain, RBD"/>
    <property type="match status" value="1"/>
</dbReference>
<dbReference type="CDD" id="cd16162">
    <property type="entry name" value="OCRE_RBM5_like"/>
    <property type="match status" value="1"/>
</dbReference>
<dbReference type="InterPro" id="IPR055494">
    <property type="entry name" value="DUF7066"/>
</dbReference>
<comment type="subcellular location">
    <subcellularLocation>
        <location evidence="1">Nucleus</location>
    </subcellularLocation>
</comment>
<feature type="region of interest" description="Disordered" evidence="5">
    <location>
        <begin position="284"/>
        <end position="348"/>
    </location>
</feature>
<evidence type="ECO:0000256" key="1">
    <source>
        <dbReference type="ARBA" id="ARBA00004123"/>
    </source>
</evidence>
<dbReference type="InterPro" id="IPR035979">
    <property type="entry name" value="RBD_domain_sf"/>
</dbReference>
<dbReference type="InterPro" id="IPR012677">
    <property type="entry name" value="Nucleotide-bd_a/b_plait_sf"/>
</dbReference>
<evidence type="ECO:0000256" key="4">
    <source>
        <dbReference type="PROSITE-ProRule" id="PRU00176"/>
    </source>
</evidence>
<feature type="compositionally biased region" description="Basic and acidic residues" evidence="5">
    <location>
        <begin position="457"/>
        <end position="469"/>
    </location>
</feature>
<accession>A0ABR0Z721</accession>
<organism evidence="8 9">
    <name type="scientific">Huso huso</name>
    <name type="common">Beluga</name>
    <name type="synonym">Acipenser huso</name>
    <dbReference type="NCBI Taxonomy" id="61971"/>
    <lineage>
        <taxon>Eukaryota</taxon>
        <taxon>Metazoa</taxon>
        <taxon>Chordata</taxon>
        <taxon>Craniata</taxon>
        <taxon>Vertebrata</taxon>
        <taxon>Euteleostomi</taxon>
        <taxon>Actinopterygii</taxon>
        <taxon>Chondrostei</taxon>
        <taxon>Acipenseriformes</taxon>
        <taxon>Acipenseridae</taxon>
        <taxon>Huso</taxon>
    </lineage>
</organism>
<dbReference type="Pfam" id="PF23217">
    <property type="entry name" value="DUF7066"/>
    <property type="match status" value="1"/>
</dbReference>
<proteinExistence type="predicted"/>
<keyword evidence="4" id="KW-0694">RNA-binding</keyword>
<feature type="compositionally biased region" description="Basic and acidic residues" evidence="5">
    <location>
        <begin position="1077"/>
        <end position="1087"/>
    </location>
</feature>
<feature type="compositionally biased region" description="Basic and acidic residues" evidence="5">
    <location>
        <begin position="985"/>
        <end position="1007"/>
    </location>
</feature>
<evidence type="ECO:0000313" key="9">
    <source>
        <dbReference type="Proteomes" id="UP001369086"/>
    </source>
</evidence>
<dbReference type="PANTHER" id="PTHR13948">
    <property type="entry name" value="RNA-BINDING PROTEIN"/>
    <property type="match status" value="1"/>
</dbReference>
<feature type="compositionally biased region" description="Basic and acidic residues" evidence="5">
    <location>
        <begin position="411"/>
        <end position="422"/>
    </location>
</feature>
<feature type="region of interest" description="Disordered" evidence="5">
    <location>
        <begin position="1"/>
        <end position="38"/>
    </location>
</feature>
<feature type="region of interest" description="Disordered" evidence="5">
    <location>
        <begin position="663"/>
        <end position="694"/>
    </location>
</feature>
<feature type="compositionally biased region" description="Basic and acidic residues" evidence="5">
    <location>
        <begin position="514"/>
        <end position="531"/>
    </location>
</feature>
<keyword evidence="3" id="KW-0863">Zinc-finger</keyword>
<feature type="region of interest" description="Disordered" evidence="5">
    <location>
        <begin position="805"/>
        <end position="824"/>
    </location>
</feature>
<reference evidence="8 9" key="1">
    <citation type="submission" date="2021-05" db="EMBL/GenBank/DDBJ databases">
        <authorList>
            <person name="Zahm M."/>
            <person name="Klopp C."/>
            <person name="Cabau C."/>
            <person name="Kuhl H."/>
            <person name="Suciu R."/>
            <person name="Ciorpac M."/>
            <person name="Holostenco D."/>
            <person name="Gessner J."/>
            <person name="Wuertz S."/>
            <person name="Hohne C."/>
            <person name="Stock M."/>
            <person name="Gislard M."/>
            <person name="Lluch J."/>
            <person name="Milhes M."/>
            <person name="Lampietro C."/>
            <person name="Lopez Roques C."/>
            <person name="Donnadieu C."/>
            <person name="Du K."/>
            <person name="Schartl M."/>
            <person name="Guiguen Y."/>
        </authorList>
    </citation>
    <scope>NUCLEOTIDE SEQUENCE [LARGE SCALE GENOMIC DNA]</scope>
    <source>
        <strain evidence="8">Hh-F2</strain>
        <tissue evidence="8">Blood</tissue>
    </source>
</reference>
<keyword evidence="2" id="KW-0539">Nucleus</keyword>
<keyword evidence="3" id="KW-0862">Zinc</keyword>
<keyword evidence="3" id="KW-0479">Metal-binding</keyword>
<evidence type="ECO:0000256" key="2">
    <source>
        <dbReference type="ARBA" id="ARBA00023242"/>
    </source>
</evidence>
<name>A0ABR0Z721_HUSHU</name>
<evidence type="ECO:0000259" key="6">
    <source>
        <dbReference type="PROSITE" id="PS50102"/>
    </source>
</evidence>
<feature type="region of interest" description="Disordered" evidence="5">
    <location>
        <begin position="963"/>
        <end position="1010"/>
    </location>
</feature>